<gene>
    <name evidence="2" type="ORF">COB20_06300</name>
</gene>
<evidence type="ECO:0000313" key="2">
    <source>
        <dbReference type="EMBL" id="PCI78704.1"/>
    </source>
</evidence>
<protein>
    <recommendedName>
        <fullName evidence="1">YdhG-like domain-containing protein</fullName>
    </recommendedName>
</protein>
<dbReference type="EMBL" id="NVUL01000028">
    <property type="protein sequence ID" value="PCI78704.1"/>
    <property type="molecule type" value="Genomic_DNA"/>
</dbReference>
<dbReference type="InterPro" id="IPR016786">
    <property type="entry name" value="YdeI_bac"/>
</dbReference>
<dbReference type="PIRSF" id="PIRSF021308">
    <property type="entry name" value="UCP021308"/>
    <property type="match status" value="1"/>
</dbReference>
<dbReference type="AlphaFoldDB" id="A0A2A4X874"/>
<sequence>MSDAKKIDAYIAKHTKWCGQLAALRAILTGTELEEAVKWGSPSYSLDNKILMSLVGFKNHCAIWFHQGVFLEDTKAVLMNAQEGTTKGMRQLRIFEGDKVNKRLVKAYVIETIVNHRAGKKIASAKKTLKISVELDAVLKKDKKLDAAFNALTPGRQREYADHIASAKQEKTRVTRMEKAAPLILLGVGLHDKTKNC</sequence>
<dbReference type="SUPFAM" id="SSF159888">
    <property type="entry name" value="YdhG-like"/>
    <property type="match status" value="1"/>
</dbReference>
<proteinExistence type="predicted"/>
<reference evidence="3" key="1">
    <citation type="submission" date="2017-08" db="EMBL/GenBank/DDBJ databases">
        <title>A dynamic microbial community with high functional redundancy inhabits the cold, oxic subseafloor aquifer.</title>
        <authorList>
            <person name="Tully B.J."/>
            <person name="Wheat C.G."/>
            <person name="Glazer B.T."/>
            <person name="Huber J.A."/>
        </authorList>
    </citation>
    <scope>NUCLEOTIDE SEQUENCE [LARGE SCALE GENOMIC DNA]</scope>
</reference>
<dbReference type="Pfam" id="PF13376">
    <property type="entry name" value="OmdA"/>
    <property type="match status" value="1"/>
</dbReference>
<name>A0A2A4X874_9GAMM</name>
<dbReference type="Pfam" id="PF08818">
    <property type="entry name" value="DUF1801"/>
    <property type="match status" value="1"/>
</dbReference>
<dbReference type="Proteomes" id="UP000218767">
    <property type="component" value="Unassembled WGS sequence"/>
</dbReference>
<dbReference type="Gene3D" id="3.90.1150.200">
    <property type="match status" value="1"/>
</dbReference>
<accession>A0A2A4X874</accession>
<evidence type="ECO:0000313" key="3">
    <source>
        <dbReference type="Proteomes" id="UP000218767"/>
    </source>
</evidence>
<organism evidence="2 3">
    <name type="scientific">SAR86 cluster bacterium</name>
    <dbReference type="NCBI Taxonomy" id="2030880"/>
    <lineage>
        <taxon>Bacteria</taxon>
        <taxon>Pseudomonadati</taxon>
        <taxon>Pseudomonadota</taxon>
        <taxon>Gammaproteobacteria</taxon>
        <taxon>SAR86 cluster</taxon>
    </lineage>
</organism>
<dbReference type="InterPro" id="IPR014922">
    <property type="entry name" value="YdhG-like"/>
</dbReference>
<feature type="domain" description="YdhG-like" evidence="1">
    <location>
        <begin position="20"/>
        <end position="112"/>
    </location>
</feature>
<comment type="caution">
    <text evidence="2">The sequence shown here is derived from an EMBL/GenBank/DDBJ whole genome shotgun (WGS) entry which is preliminary data.</text>
</comment>
<evidence type="ECO:0000259" key="1">
    <source>
        <dbReference type="Pfam" id="PF08818"/>
    </source>
</evidence>